<comment type="caution">
    <text evidence="2">The sequence shown here is derived from an EMBL/GenBank/DDBJ whole genome shotgun (WGS) entry which is preliminary data.</text>
</comment>
<proteinExistence type="predicted"/>
<protein>
    <submittedName>
        <fullName evidence="2">Uncharacterized protein</fullName>
    </submittedName>
</protein>
<evidence type="ECO:0000313" key="2">
    <source>
        <dbReference type="EMBL" id="ETJ38808.1"/>
    </source>
</evidence>
<name>W1Y8B9_9ZZZZ</name>
<gene>
    <name evidence="2" type="ORF">Q604_UNBC07171G0001</name>
</gene>
<accession>W1Y8B9</accession>
<dbReference type="EMBL" id="AZMM01007171">
    <property type="protein sequence ID" value="ETJ38808.1"/>
    <property type="molecule type" value="Genomic_DNA"/>
</dbReference>
<dbReference type="AlphaFoldDB" id="W1Y8B9"/>
<sequence>MRLPRIGLGPGYSSVSEVGGNPTLSRNGDASQLSPVDSLRSGK</sequence>
<reference evidence="2" key="1">
    <citation type="submission" date="2013-12" db="EMBL/GenBank/DDBJ databases">
        <title>A Varibaculum cambriense genome reconstructed from a premature infant gut community with otherwise low bacterial novelty that shifts toward anaerobic metabolism during the third week of life.</title>
        <authorList>
            <person name="Brown C.T."/>
            <person name="Sharon I."/>
            <person name="Thomas B.C."/>
            <person name="Castelle C.J."/>
            <person name="Morowitz M.J."/>
            <person name="Banfield J.F."/>
        </authorList>
    </citation>
    <scope>NUCLEOTIDE SEQUENCE</scope>
</reference>
<feature type="non-terminal residue" evidence="2">
    <location>
        <position position="43"/>
    </location>
</feature>
<evidence type="ECO:0000256" key="1">
    <source>
        <dbReference type="SAM" id="MobiDB-lite"/>
    </source>
</evidence>
<organism evidence="2">
    <name type="scientific">human gut metagenome</name>
    <dbReference type="NCBI Taxonomy" id="408170"/>
    <lineage>
        <taxon>unclassified sequences</taxon>
        <taxon>metagenomes</taxon>
        <taxon>organismal metagenomes</taxon>
    </lineage>
</organism>
<feature type="compositionally biased region" description="Polar residues" evidence="1">
    <location>
        <begin position="22"/>
        <end position="35"/>
    </location>
</feature>
<feature type="region of interest" description="Disordered" evidence="1">
    <location>
        <begin position="1"/>
        <end position="43"/>
    </location>
</feature>